<name>A0A5S5CLW3_9BACL</name>
<dbReference type="Gene3D" id="3.40.50.1240">
    <property type="entry name" value="Phosphoglycerate mutase-like"/>
    <property type="match status" value="1"/>
</dbReference>
<organism evidence="1 2">
    <name type="scientific">Paenibacillus methanolicus</name>
    <dbReference type="NCBI Taxonomy" id="582686"/>
    <lineage>
        <taxon>Bacteria</taxon>
        <taxon>Bacillati</taxon>
        <taxon>Bacillota</taxon>
        <taxon>Bacilli</taxon>
        <taxon>Bacillales</taxon>
        <taxon>Paenibacillaceae</taxon>
        <taxon>Paenibacillus</taxon>
    </lineage>
</organism>
<dbReference type="Pfam" id="PF00300">
    <property type="entry name" value="His_Phos_1"/>
    <property type="match status" value="1"/>
</dbReference>
<evidence type="ECO:0000313" key="1">
    <source>
        <dbReference type="EMBL" id="TYP79847.1"/>
    </source>
</evidence>
<evidence type="ECO:0000313" key="2">
    <source>
        <dbReference type="Proteomes" id="UP000323257"/>
    </source>
</evidence>
<dbReference type="InterPro" id="IPR013078">
    <property type="entry name" value="His_Pase_superF_clade-1"/>
</dbReference>
<dbReference type="InterPro" id="IPR029033">
    <property type="entry name" value="His_PPase_superfam"/>
</dbReference>
<dbReference type="EMBL" id="VNHS01000001">
    <property type="protein sequence ID" value="TYP79847.1"/>
    <property type="molecule type" value="Genomic_DNA"/>
</dbReference>
<comment type="caution">
    <text evidence="1">The sequence shown here is derived from an EMBL/GenBank/DDBJ whole genome shotgun (WGS) entry which is preliminary data.</text>
</comment>
<dbReference type="Proteomes" id="UP000323257">
    <property type="component" value="Unassembled WGS sequence"/>
</dbReference>
<gene>
    <name evidence="1" type="ORF">BCM02_101968</name>
</gene>
<protein>
    <submittedName>
        <fullName evidence="1">Putative phosphoglycerate mutase</fullName>
    </submittedName>
</protein>
<dbReference type="AlphaFoldDB" id="A0A5S5CLW3"/>
<dbReference type="SUPFAM" id="SSF53254">
    <property type="entry name" value="Phosphoglycerate mutase-like"/>
    <property type="match status" value="1"/>
</dbReference>
<accession>A0A5S5CLW3</accession>
<reference evidence="1 2" key="1">
    <citation type="submission" date="2019-07" db="EMBL/GenBank/DDBJ databases">
        <title>Genomic Encyclopedia of Type Strains, Phase III (KMG-III): the genomes of soil and plant-associated and newly described type strains.</title>
        <authorList>
            <person name="Whitman W."/>
        </authorList>
    </citation>
    <scope>NUCLEOTIDE SEQUENCE [LARGE SCALE GENOMIC DNA]</scope>
    <source>
        <strain evidence="1 2">BL24</strain>
    </source>
</reference>
<proteinExistence type="predicted"/>
<sequence>MAKLGELLPLHAGQSILNVTHTVVVKVLLAYFEQRAMNAIWGPPYILPTCLSKIEIVQDIPSIILHGDTSHFREESGEASQRGPHIRVLQSGFLRKLDFLR</sequence>
<dbReference type="RefSeq" id="WP_281288137.1">
    <property type="nucleotide sequence ID" value="NZ_VNHS01000001.1"/>
</dbReference>
<keyword evidence="2" id="KW-1185">Reference proteome</keyword>